<dbReference type="Proteomes" id="UP000050761">
    <property type="component" value="Unassembled WGS sequence"/>
</dbReference>
<dbReference type="WBParaSite" id="HPBE_0001255901-mRNA-1">
    <property type="protein sequence ID" value="HPBE_0001255901-mRNA-1"/>
    <property type="gene ID" value="HPBE_0001255901"/>
</dbReference>
<evidence type="ECO:0000256" key="4">
    <source>
        <dbReference type="ARBA" id="ARBA00022840"/>
    </source>
</evidence>
<evidence type="ECO:0000256" key="1">
    <source>
        <dbReference type="ARBA" id="ARBA00022741"/>
    </source>
</evidence>
<evidence type="ECO:0000313" key="7">
    <source>
        <dbReference type="Proteomes" id="UP000050761"/>
    </source>
</evidence>
<dbReference type="InterPro" id="IPR027417">
    <property type="entry name" value="P-loop_NTPase"/>
</dbReference>
<dbReference type="PANTHER" id="PTHR43788:SF8">
    <property type="entry name" value="DNA-BINDING PROTEIN SMUBP-2"/>
    <property type="match status" value="1"/>
</dbReference>
<proteinExistence type="predicted"/>
<dbReference type="CDD" id="cd18808">
    <property type="entry name" value="SF1_C_Upf1"/>
    <property type="match status" value="1"/>
</dbReference>
<feature type="domain" description="DNA2/NAM7 helicase-like C-terminal" evidence="5">
    <location>
        <begin position="8"/>
        <end position="136"/>
    </location>
</feature>
<accession>A0A183FVZ9</accession>
<dbReference type="InterPro" id="IPR047187">
    <property type="entry name" value="SF1_C_Upf1"/>
</dbReference>
<evidence type="ECO:0000256" key="2">
    <source>
        <dbReference type="ARBA" id="ARBA00022801"/>
    </source>
</evidence>
<dbReference type="EMBL" id="UZAH01027547">
    <property type="protein sequence ID" value="VDO92658.1"/>
    <property type="molecule type" value="Genomic_DNA"/>
</dbReference>
<evidence type="ECO:0000313" key="6">
    <source>
        <dbReference type="EMBL" id="VDO92658.1"/>
    </source>
</evidence>
<evidence type="ECO:0000256" key="3">
    <source>
        <dbReference type="ARBA" id="ARBA00022806"/>
    </source>
</evidence>
<reference evidence="6 7" key="1">
    <citation type="submission" date="2018-11" db="EMBL/GenBank/DDBJ databases">
        <authorList>
            <consortium name="Pathogen Informatics"/>
        </authorList>
    </citation>
    <scope>NUCLEOTIDE SEQUENCE [LARGE SCALE GENOMIC DNA]</scope>
</reference>
<keyword evidence="2" id="KW-0378">Hydrolase</keyword>
<gene>
    <name evidence="6" type="ORF">HPBE_LOCUS12560</name>
</gene>
<accession>A0A3P8CX88</accession>
<evidence type="ECO:0000259" key="5">
    <source>
        <dbReference type="Pfam" id="PF13087"/>
    </source>
</evidence>
<dbReference type="AlphaFoldDB" id="A0A183FVZ9"/>
<keyword evidence="3" id="KW-0347">Helicase</keyword>
<protein>
    <submittedName>
        <fullName evidence="8">AAA_12 domain-containing protein</fullName>
    </submittedName>
</protein>
<dbReference type="Pfam" id="PF13087">
    <property type="entry name" value="AAA_12"/>
    <property type="match status" value="1"/>
</dbReference>
<sequence length="169" mass="19100">MFTDLLRLPNQKVPFLLVHVEGRSTRSPGGSHSNETEARYCRDIVQALLAKGIPPTSLAIITFYKEQARLLQDYAARQGVTIHTVDSVQGREVDIVILLTTRSDVDPDSSDFLDDPLRMNVALTRCRHGQIVLGNVTALRGLRNWAWVLHWAQEHRVFIRTSTLEDILS</sequence>
<evidence type="ECO:0000313" key="8">
    <source>
        <dbReference type="WBParaSite" id="HPBE_0001255901-mRNA-1"/>
    </source>
</evidence>
<dbReference type="InterPro" id="IPR050534">
    <property type="entry name" value="Coronavir_polyprotein_1ab"/>
</dbReference>
<dbReference type="SUPFAM" id="SSF52540">
    <property type="entry name" value="P-loop containing nucleoside triphosphate hydrolases"/>
    <property type="match status" value="1"/>
</dbReference>
<dbReference type="PANTHER" id="PTHR43788">
    <property type="entry name" value="DNA2/NAM7 HELICASE FAMILY MEMBER"/>
    <property type="match status" value="1"/>
</dbReference>
<organism evidence="7 8">
    <name type="scientific">Heligmosomoides polygyrus</name>
    <name type="common">Parasitic roundworm</name>
    <dbReference type="NCBI Taxonomy" id="6339"/>
    <lineage>
        <taxon>Eukaryota</taxon>
        <taxon>Metazoa</taxon>
        <taxon>Ecdysozoa</taxon>
        <taxon>Nematoda</taxon>
        <taxon>Chromadorea</taxon>
        <taxon>Rhabditida</taxon>
        <taxon>Rhabditina</taxon>
        <taxon>Rhabditomorpha</taxon>
        <taxon>Strongyloidea</taxon>
        <taxon>Heligmosomidae</taxon>
        <taxon>Heligmosomoides</taxon>
    </lineage>
</organism>
<name>A0A183FVZ9_HELPZ</name>
<dbReference type="GO" id="GO:0043139">
    <property type="term" value="F:5'-3' DNA helicase activity"/>
    <property type="evidence" value="ECO:0007669"/>
    <property type="project" value="TreeGrafter"/>
</dbReference>
<keyword evidence="4" id="KW-0067">ATP-binding</keyword>
<dbReference type="InterPro" id="IPR041679">
    <property type="entry name" value="DNA2/NAM7-like_C"/>
</dbReference>
<dbReference type="OrthoDB" id="5851052at2759"/>
<keyword evidence="1" id="KW-0547">Nucleotide-binding</keyword>
<dbReference type="GO" id="GO:0005524">
    <property type="term" value="F:ATP binding"/>
    <property type="evidence" value="ECO:0007669"/>
    <property type="project" value="UniProtKB-KW"/>
</dbReference>
<keyword evidence="7" id="KW-1185">Reference proteome</keyword>
<dbReference type="GO" id="GO:0016787">
    <property type="term" value="F:hydrolase activity"/>
    <property type="evidence" value="ECO:0007669"/>
    <property type="project" value="UniProtKB-KW"/>
</dbReference>
<dbReference type="Gene3D" id="3.40.50.300">
    <property type="entry name" value="P-loop containing nucleotide triphosphate hydrolases"/>
    <property type="match status" value="1"/>
</dbReference>
<reference evidence="8" key="2">
    <citation type="submission" date="2019-09" db="UniProtKB">
        <authorList>
            <consortium name="WormBaseParasite"/>
        </authorList>
    </citation>
    <scope>IDENTIFICATION</scope>
</reference>